<dbReference type="InterPro" id="IPR012340">
    <property type="entry name" value="NA-bd_OB-fold"/>
</dbReference>
<dbReference type="OrthoDB" id="5514845at2"/>
<dbReference type="InterPro" id="IPR002878">
    <property type="entry name" value="ChsH2_C"/>
</dbReference>
<dbReference type="AlphaFoldDB" id="I4C5V1"/>
<dbReference type="PANTHER" id="PTHR34075:SF5">
    <property type="entry name" value="BLR3430 PROTEIN"/>
    <property type="match status" value="1"/>
</dbReference>
<sequence length="137" mass="15543">MGFEQFGIISFTGVTKVDEFVGYLKDQEIRGTLCMRCGTRFFPPRSDCDVCLSSIMQWFPITGEGTVITYTKAMYAPAGFEKDVPYVLAVAEFSDGVKVFGRMDRTIPEDRIKAGMKVKTRVTNLENDRFTYEFVVN</sequence>
<dbReference type="PANTHER" id="PTHR34075">
    <property type="entry name" value="BLR3430 PROTEIN"/>
    <property type="match status" value="1"/>
</dbReference>
<dbReference type="RefSeq" id="WP_014810085.1">
    <property type="nucleotide sequence ID" value="NC_018025.1"/>
</dbReference>
<dbReference type="KEGG" id="dti:Desti_2251"/>
<feature type="domain" description="ChsH2 rubredoxin-like zinc ribbon" evidence="2">
    <location>
        <begin position="24"/>
        <end position="54"/>
    </location>
</feature>
<organism evidence="3 4">
    <name type="scientific">Desulfomonile tiedjei (strain ATCC 49306 / DSM 6799 / DCB-1)</name>
    <dbReference type="NCBI Taxonomy" id="706587"/>
    <lineage>
        <taxon>Bacteria</taxon>
        <taxon>Pseudomonadati</taxon>
        <taxon>Thermodesulfobacteriota</taxon>
        <taxon>Desulfomonilia</taxon>
        <taxon>Desulfomonilales</taxon>
        <taxon>Desulfomonilaceae</taxon>
        <taxon>Desulfomonile</taxon>
    </lineage>
</organism>
<name>I4C5V1_DESTA</name>
<feature type="domain" description="ChsH2 C-terminal OB-fold" evidence="1">
    <location>
        <begin position="58"/>
        <end position="121"/>
    </location>
</feature>
<dbReference type="HOGENOM" id="CLU_119412_0_0_7"/>
<reference evidence="4" key="1">
    <citation type="submission" date="2012-06" db="EMBL/GenBank/DDBJ databases">
        <title>Complete sequence of chromosome of Desulfomonile tiedjei DSM 6799.</title>
        <authorList>
            <person name="Lucas S."/>
            <person name="Copeland A."/>
            <person name="Lapidus A."/>
            <person name="Glavina del Rio T."/>
            <person name="Dalin E."/>
            <person name="Tice H."/>
            <person name="Bruce D."/>
            <person name="Goodwin L."/>
            <person name="Pitluck S."/>
            <person name="Peters L."/>
            <person name="Ovchinnikova G."/>
            <person name="Zeytun A."/>
            <person name="Lu M."/>
            <person name="Kyrpides N."/>
            <person name="Mavromatis K."/>
            <person name="Ivanova N."/>
            <person name="Brettin T."/>
            <person name="Detter J.C."/>
            <person name="Han C."/>
            <person name="Larimer F."/>
            <person name="Land M."/>
            <person name="Hauser L."/>
            <person name="Markowitz V."/>
            <person name="Cheng J.-F."/>
            <person name="Hugenholtz P."/>
            <person name="Woyke T."/>
            <person name="Wu D."/>
            <person name="Spring S."/>
            <person name="Schroeder M."/>
            <person name="Brambilla E."/>
            <person name="Klenk H.-P."/>
            <person name="Eisen J.A."/>
        </authorList>
    </citation>
    <scope>NUCLEOTIDE SEQUENCE [LARGE SCALE GENOMIC DNA]</scope>
    <source>
        <strain evidence="4">ATCC 49306 / DSM 6799 / DCB-1</strain>
    </source>
</reference>
<dbReference type="InterPro" id="IPR052513">
    <property type="entry name" value="Thioester_dehydratase-like"/>
</dbReference>
<evidence type="ECO:0000313" key="3">
    <source>
        <dbReference type="EMBL" id="AFM24942.1"/>
    </source>
</evidence>
<dbReference type="EMBL" id="CP003360">
    <property type="protein sequence ID" value="AFM24942.1"/>
    <property type="molecule type" value="Genomic_DNA"/>
</dbReference>
<dbReference type="InterPro" id="IPR022002">
    <property type="entry name" value="ChsH2_Znr"/>
</dbReference>
<protein>
    <submittedName>
        <fullName evidence="3">Putative nucleic-acid-binding protein containing a Zn-ribbon</fullName>
    </submittedName>
</protein>
<dbReference type="STRING" id="706587.Desti_2251"/>
<dbReference type="Pfam" id="PF01796">
    <property type="entry name" value="OB_ChsH2_C"/>
    <property type="match status" value="1"/>
</dbReference>
<dbReference type="SUPFAM" id="SSF50249">
    <property type="entry name" value="Nucleic acid-binding proteins"/>
    <property type="match status" value="1"/>
</dbReference>
<keyword evidence="4" id="KW-1185">Reference proteome</keyword>
<gene>
    <name evidence="3" type="ordered locus">Desti_2251</name>
</gene>
<evidence type="ECO:0000259" key="1">
    <source>
        <dbReference type="Pfam" id="PF01796"/>
    </source>
</evidence>
<accession>I4C5V1</accession>
<proteinExistence type="predicted"/>
<dbReference type="eggNOG" id="COG1545">
    <property type="taxonomic scope" value="Bacteria"/>
</dbReference>
<evidence type="ECO:0000259" key="2">
    <source>
        <dbReference type="Pfam" id="PF12172"/>
    </source>
</evidence>
<dbReference type="Gene3D" id="6.10.30.10">
    <property type="match status" value="1"/>
</dbReference>
<evidence type="ECO:0000313" key="4">
    <source>
        <dbReference type="Proteomes" id="UP000006055"/>
    </source>
</evidence>
<dbReference type="Pfam" id="PF12172">
    <property type="entry name" value="zf-ChsH2"/>
    <property type="match status" value="1"/>
</dbReference>
<dbReference type="Proteomes" id="UP000006055">
    <property type="component" value="Chromosome"/>
</dbReference>